<evidence type="ECO:0000313" key="8">
    <source>
        <dbReference type="Proteomes" id="UP000262583"/>
    </source>
</evidence>
<dbReference type="SUPFAM" id="SSF53850">
    <property type="entry name" value="Periplasmic binding protein-like II"/>
    <property type="match status" value="1"/>
</dbReference>
<comment type="similarity">
    <text evidence="1">Belongs to the LysR transcriptional regulatory family.</text>
</comment>
<dbReference type="InterPro" id="IPR000847">
    <property type="entry name" value="LysR_HTH_N"/>
</dbReference>
<dbReference type="PRINTS" id="PR00039">
    <property type="entry name" value="HTHLYSR"/>
</dbReference>
<keyword evidence="4" id="KW-0010">Activator</keyword>
<dbReference type="GO" id="GO:2000142">
    <property type="term" value="P:regulation of DNA-templated transcription initiation"/>
    <property type="evidence" value="ECO:0007669"/>
    <property type="project" value="TreeGrafter"/>
</dbReference>
<dbReference type="FunFam" id="1.10.10.10:FF:000001">
    <property type="entry name" value="LysR family transcriptional regulator"/>
    <property type="match status" value="1"/>
</dbReference>
<dbReference type="AlphaFoldDB" id="A0A2Z4Y1B1"/>
<evidence type="ECO:0000256" key="3">
    <source>
        <dbReference type="ARBA" id="ARBA00023125"/>
    </source>
</evidence>
<feature type="domain" description="HTH lysR-type" evidence="6">
    <location>
        <begin position="7"/>
        <end position="64"/>
    </location>
</feature>
<dbReference type="GO" id="GO:0003700">
    <property type="term" value="F:DNA-binding transcription factor activity"/>
    <property type="evidence" value="ECO:0007669"/>
    <property type="project" value="InterPro"/>
</dbReference>
<dbReference type="EMBL" id="CP030759">
    <property type="protein sequence ID" value="AXA34977.1"/>
    <property type="molecule type" value="Genomic_DNA"/>
</dbReference>
<evidence type="ECO:0000259" key="6">
    <source>
        <dbReference type="PROSITE" id="PS50931"/>
    </source>
</evidence>
<reference evidence="7 8" key="1">
    <citation type="submission" date="2018-05" db="EMBL/GenBank/DDBJ databases">
        <title>A metagenomic window into the 2 km-deep terrestrial subsurface aquifer revealed taxonomically and functionally diverse microbial community comprising novel uncultured bacterial lineages.</title>
        <authorList>
            <person name="Kadnikov V.V."/>
            <person name="Mardanov A.V."/>
            <person name="Beletsky A.V."/>
            <person name="Banks D."/>
            <person name="Pimenov N.V."/>
            <person name="Frank Y.A."/>
            <person name="Karnachuk O.V."/>
            <person name="Ravin N.V."/>
        </authorList>
    </citation>
    <scope>NUCLEOTIDE SEQUENCE [LARGE SCALE GENOMIC DNA]</scope>
    <source>
        <strain evidence="7">BY</strain>
    </source>
</reference>
<dbReference type="Pfam" id="PF03466">
    <property type="entry name" value="LysR_substrate"/>
    <property type="match status" value="1"/>
</dbReference>
<dbReference type="PROSITE" id="PS50931">
    <property type="entry name" value="HTH_LYSR"/>
    <property type="match status" value="1"/>
</dbReference>
<dbReference type="GO" id="GO:0003677">
    <property type="term" value="F:DNA binding"/>
    <property type="evidence" value="ECO:0007669"/>
    <property type="project" value="UniProtKB-KW"/>
</dbReference>
<evidence type="ECO:0000256" key="1">
    <source>
        <dbReference type="ARBA" id="ARBA00009437"/>
    </source>
</evidence>
<organism evidence="7 8">
    <name type="scientific">Sumerlaea chitinivorans</name>
    <dbReference type="NCBI Taxonomy" id="2250252"/>
    <lineage>
        <taxon>Bacteria</taxon>
        <taxon>Candidatus Sumerlaeota</taxon>
        <taxon>Candidatus Sumerlaeia</taxon>
        <taxon>Candidatus Sumerlaeales</taxon>
        <taxon>Candidatus Sumerlaeaceae</taxon>
        <taxon>Candidatus Sumerlaea</taxon>
    </lineage>
</organism>
<keyword evidence="3" id="KW-0238">DNA-binding</keyword>
<gene>
    <name evidence="7" type="ORF">BRCON_0200</name>
</gene>
<keyword evidence="2" id="KW-0805">Transcription regulation</keyword>
<dbReference type="PANTHER" id="PTHR30293:SF2">
    <property type="entry name" value="TRANSCRIPTIONAL ACTIVATOR PROTEIN NHAR"/>
    <property type="match status" value="1"/>
</dbReference>
<dbReference type="InterPro" id="IPR036390">
    <property type="entry name" value="WH_DNA-bd_sf"/>
</dbReference>
<dbReference type="PANTHER" id="PTHR30293">
    <property type="entry name" value="TRANSCRIPTIONAL REGULATORY PROTEIN NAC-RELATED"/>
    <property type="match status" value="1"/>
</dbReference>
<dbReference type="InterPro" id="IPR005119">
    <property type="entry name" value="LysR_subst-bd"/>
</dbReference>
<evidence type="ECO:0000313" key="7">
    <source>
        <dbReference type="EMBL" id="AXA34977.1"/>
    </source>
</evidence>
<evidence type="ECO:0000256" key="5">
    <source>
        <dbReference type="ARBA" id="ARBA00023163"/>
    </source>
</evidence>
<proteinExistence type="inferred from homology"/>
<dbReference type="Proteomes" id="UP000262583">
    <property type="component" value="Chromosome"/>
</dbReference>
<keyword evidence="5" id="KW-0804">Transcription</keyword>
<evidence type="ECO:0000256" key="2">
    <source>
        <dbReference type="ARBA" id="ARBA00023015"/>
    </source>
</evidence>
<dbReference type="Pfam" id="PF00126">
    <property type="entry name" value="HTH_1"/>
    <property type="match status" value="1"/>
</dbReference>
<dbReference type="InterPro" id="IPR036388">
    <property type="entry name" value="WH-like_DNA-bd_sf"/>
</dbReference>
<name>A0A2Z4Y1B1_SUMC1</name>
<evidence type="ECO:0000256" key="4">
    <source>
        <dbReference type="ARBA" id="ARBA00023159"/>
    </source>
</evidence>
<protein>
    <submittedName>
        <fullName evidence="7">Transcriptional regulator, LysR family</fullName>
    </submittedName>
</protein>
<accession>A0A2Z4Y1B1</accession>
<dbReference type="KEGG" id="schv:BRCON_0200"/>
<dbReference type="Gene3D" id="3.40.190.290">
    <property type="match status" value="1"/>
</dbReference>
<dbReference type="SUPFAM" id="SSF46785">
    <property type="entry name" value="Winged helix' DNA-binding domain"/>
    <property type="match status" value="1"/>
</dbReference>
<dbReference type="Gene3D" id="1.10.10.10">
    <property type="entry name" value="Winged helix-like DNA-binding domain superfamily/Winged helix DNA-binding domain"/>
    <property type="match status" value="1"/>
</dbReference>
<sequence>MDTSRLLNYSHLYYFWVIAREGGISAAARRLRLRQPTLSAQLRQLEKSLGVPLFHRVGRRLVLTEAGQVAFRYAEEIFHMGSELLDALTGPHQLLHRLHLGIADSVPRLLVANLLRGTVQRVPNLLPVCAIGKHTELLRRLMSGTLDLVLTEQPPKSPSVGRSYYHLLGEFPLAVYAARSLARRLRARFPQSLERTPFLLPASDSALRACIERWFAERNLTVHVAGEFEESSLLKVYAESRTGVFVMPIVEHEELIKRYSVSQVGVLVGSQIAYYAVTLERRLKNQAIIALIECAKSLSRSLPHLQLCGV</sequence>